<dbReference type="FunFam" id="2.30.22.10:FF:000001">
    <property type="entry name" value="Protein GrpE"/>
    <property type="match status" value="1"/>
</dbReference>
<dbReference type="InterPro" id="IPR009012">
    <property type="entry name" value="GrpE_head"/>
</dbReference>
<dbReference type="SUPFAM" id="SSF58014">
    <property type="entry name" value="Coiled-coil domain of nucleotide exchange factor GrpE"/>
    <property type="match status" value="1"/>
</dbReference>
<dbReference type="HAMAP" id="MF_01151">
    <property type="entry name" value="GrpE"/>
    <property type="match status" value="1"/>
</dbReference>
<dbReference type="PROSITE" id="PS01071">
    <property type="entry name" value="GRPE"/>
    <property type="match status" value="1"/>
</dbReference>
<dbReference type="CDD" id="cd00446">
    <property type="entry name" value="GrpE"/>
    <property type="match status" value="1"/>
</dbReference>
<dbReference type="PRINTS" id="PR00773">
    <property type="entry name" value="GRPEPROTEIN"/>
</dbReference>
<comment type="similarity">
    <text evidence="2">Belongs to the GrpE family.</text>
</comment>
<comment type="subunit">
    <text evidence="3">Homodimer.</text>
</comment>
<dbReference type="GO" id="GO:0006457">
    <property type="term" value="P:protein folding"/>
    <property type="evidence" value="ECO:0007669"/>
    <property type="project" value="InterPro"/>
</dbReference>
<dbReference type="NCBIfam" id="NF010748">
    <property type="entry name" value="PRK14150.1"/>
    <property type="match status" value="1"/>
</dbReference>
<dbReference type="InterPro" id="IPR000740">
    <property type="entry name" value="GrpE"/>
</dbReference>
<dbReference type="Pfam" id="PF01025">
    <property type="entry name" value="GrpE"/>
    <property type="match status" value="1"/>
</dbReference>
<evidence type="ECO:0000256" key="4">
    <source>
        <dbReference type="ARBA" id="ARBA00022490"/>
    </source>
</evidence>
<gene>
    <name evidence="8" type="ORF">METZ01_LOCUS50394</name>
</gene>
<keyword evidence="4" id="KW-0963">Cytoplasm</keyword>
<proteinExistence type="inferred from homology"/>
<dbReference type="Gene3D" id="3.90.20.20">
    <property type="match status" value="1"/>
</dbReference>
<evidence type="ECO:0000256" key="5">
    <source>
        <dbReference type="ARBA" id="ARBA00023016"/>
    </source>
</evidence>
<feature type="compositionally biased region" description="Basic residues" evidence="7">
    <location>
        <begin position="1"/>
        <end position="16"/>
    </location>
</feature>
<keyword evidence="5" id="KW-0346">Stress response</keyword>
<organism evidence="8">
    <name type="scientific">marine metagenome</name>
    <dbReference type="NCBI Taxonomy" id="408172"/>
    <lineage>
        <taxon>unclassified sequences</taxon>
        <taxon>metagenomes</taxon>
        <taxon>ecological metagenomes</taxon>
    </lineage>
</organism>
<dbReference type="EMBL" id="UINC01002519">
    <property type="protein sequence ID" value="SUZ97540.1"/>
    <property type="molecule type" value="Genomic_DNA"/>
</dbReference>
<keyword evidence="6" id="KW-0143">Chaperone</keyword>
<evidence type="ECO:0000256" key="6">
    <source>
        <dbReference type="ARBA" id="ARBA00023186"/>
    </source>
</evidence>
<evidence type="ECO:0008006" key="9">
    <source>
        <dbReference type="Google" id="ProtNLM"/>
    </source>
</evidence>
<dbReference type="GO" id="GO:0051087">
    <property type="term" value="F:protein-folding chaperone binding"/>
    <property type="evidence" value="ECO:0007669"/>
    <property type="project" value="InterPro"/>
</dbReference>
<dbReference type="GO" id="GO:0005829">
    <property type="term" value="C:cytosol"/>
    <property type="evidence" value="ECO:0007669"/>
    <property type="project" value="TreeGrafter"/>
</dbReference>
<dbReference type="GO" id="GO:0051082">
    <property type="term" value="F:unfolded protein binding"/>
    <property type="evidence" value="ECO:0007669"/>
    <property type="project" value="TreeGrafter"/>
</dbReference>
<evidence type="ECO:0000256" key="7">
    <source>
        <dbReference type="SAM" id="MobiDB-lite"/>
    </source>
</evidence>
<accession>A0A381S0F4</accession>
<dbReference type="InterPro" id="IPR013805">
    <property type="entry name" value="GrpE_CC"/>
</dbReference>
<dbReference type="SUPFAM" id="SSF51064">
    <property type="entry name" value="Head domain of nucleotide exchange factor GrpE"/>
    <property type="match status" value="1"/>
</dbReference>
<dbReference type="GO" id="GO:0042803">
    <property type="term" value="F:protein homodimerization activity"/>
    <property type="evidence" value="ECO:0007669"/>
    <property type="project" value="InterPro"/>
</dbReference>
<comment type="subcellular location">
    <subcellularLocation>
        <location evidence="1">Cytoplasm</location>
    </subcellularLocation>
</comment>
<reference evidence="8" key="1">
    <citation type="submission" date="2018-05" db="EMBL/GenBank/DDBJ databases">
        <authorList>
            <person name="Lanie J.A."/>
            <person name="Ng W.-L."/>
            <person name="Kazmierczak K.M."/>
            <person name="Andrzejewski T.M."/>
            <person name="Davidsen T.M."/>
            <person name="Wayne K.J."/>
            <person name="Tettelin H."/>
            <person name="Glass J.I."/>
            <person name="Rusch D."/>
            <person name="Podicherti R."/>
            <person name="Tsui H.-C.T."/>
            <person name="Winkler M.E."/>
        </authorList>
    </citation>
    <scope>NUCLEOTIDE SEQUENCE</scope>
</reference>
<evidence type="ECO:0000256" key="3">
    <source>
        <dbReference type="ARBA" id="ARBA00011738"/>
    </source>
</evidence>
<name>A0A381S0F4_9ZZZZ</name>
<dbReference type="PANTHER" id="PTHR21237">
    <property type="entry name" value="GRPE PROTEIN"/>
    <property type="match status" value="1"/>
</dbReference>
<sequence>MKKKSRSNATSGKKKKDTVSSDNNLDTDKNNVDKKIEDTEEDSFETLKARVDENWDKYLRVVAETDNIRKRATRDVENAHKYALENFSRELLAVVDSLEMGLVSGKEAGTKSLIEGNQATLKLMLSIMQQFDIDEIDPHGEPFDSEIHEAMTTQPSSDVEPGSVLTVFQKGYTLNGRLLRPARVVVASEMTEDES</sequence>
<evidence type="ECO:0000256" key="2">
    <source>
        <dbReference type="ARBA" id="ARBA00009054"/>
    </source>
</evidence>
<dbReference type="PANTHER" id="PTHR21237:SF23">
    <property type="entry name" value="GRPE PROTEIN HOMOLOG, MITOCHONDRIAL"/>
    <property type="match status" value="1"/>
</dbReference>
<dbReference type="AlphaFoldDB" id="A0A381S0F4"/>
<feature type="compositionally biased region" description="Basic and acidic residues" evidence="7">
    <location>
        <begin position="26"/>
        <end position="37"/>
    </location>
</feature>
<dbReference type="Gene3D" id="2.30.22.10">
    <property type="entry name" value="Head domain of nucleotide exchange factor GrpE"/>
    <property type="match status" value="1"/>
</dbReference>
<feature type="region of interest" description="Disordered" evidence="7">
    <location>
        <begin position="1"/>
        <end position="43"/>
    </location>
</feature>
<dbReference type="GO" id="GO:0000774">
    <property type="term" value="F:adenyl-nucleotide exchange factor activity"/>
    <property type="evidence" value="ECO:0007669"/>
    <property type="project" value="InterPro"/>
</dbReference>
<protein>
    <recommendedName>
        <fullName evidence="9">HSP-70 cofactor</fullName>
    </recommendedName>
</protein>
<evidence type="ECO:0000256" key="1">
    <source>
        <dbReference type="ARBA" id="ARBA00004496"/>
    </source>
</evidence>
<evidence type="ECO:0000313" key="8">
    <source>
        <dbReference type="EMBL" id="SUZ97540.1"/>
    </source>
</evidence>